<dbReference type="PANTHER" id="PTHR31544">
    <property type="entry name" value="AIG2-LIKE PROTEIN D"/>
    <property type="match status" value="1"/>
</dbReference>
<accession>Q0W0N2</accession>
<evidence type="ECO:0000313" key="5">
    <source>
        <dbReference type="Proteomes" id="UP000000663"/>
    </source>
</evidence>
<dbReference type="GeneID" id="5142849"/>
<evidence type="ECO:0000256" key="2">
    <source>
        <dbReference type="ARBA" id="ARBA00030602"/>
    </source>
</evidence>
<name>Q0W0N2_METAR</name>
<dbReference type="RefSeq" id="WP_012034534.1">
    <property type="nucleotide sequence ID" value="NC_009464.1"/>
</dbReference>
<keyword evidence="1" id="KW-0808">Transferase</keyword>
<gene>
    <name evidence="4" type="ORF">RRC341</name>
</gene>
<feature type="domain" description="Gamma-glutamylcyclotransferase AIG2-like" evidence="3">
    <location>
        <begin position="5"/>
        <end position="106"/>
    </location>
</feature>
<dbReference type="Gene3D" id="3.10.490.10">
    <property type="entry name" value="Gamma-glutamyl cyclotransferase-like"/>
    <property type="match status" value="1"/>
</dbReference>
<dbReference type="CDD" id="cd06661">
    <property type="entry name" value="GGCT_like"/>
    <property type="match status" value="1"/>
</dbReference>
<sequence length="112" mass="12477">MFNTIFVYGTLRDPDVLSRLLRRVPPMKPARVEGYRKYFDHDAGYPMAIKEKGSVIEGALMTGIGSRDLSTLDDYEGVRKGLYKRITVQVLPAGSKTPVEAFMYVKGSSGDL</sequence>
<reference evidence="4 5" key="1">
    <citation type="journal article" date="2006" name="Science">
        <title>Genome of rice cluster I archaea -- the key methane producers in the rice rhizosphere.</title>
        <authorList>
            <person name="Erkel C."/>
            <person name="Kube M."/>
            <person name="Reinhardt R."/>
            <person name="Liesack W."/>
        </authorList>
    </citation>
    <scope>NUCLEOTIDE SEQUENCE [LARGE SCALE GENOMIC DNA]</scope>
    <source>
        <strain evidence="5">DSM 22066 / NBRC 105507 / MRE50</strain>
    </source>
</reference>
<dbReference type="SUPFAM" id="SSF110857">
    <property type="entry name" value="Gamma-glutamyl cyclotransferase-like"/>
    <property type="match status" value="1"/>
</dbReference>
<dbReference type="InterPro" id="IPR009288">
    <property type="entry name" value="AIG2-like_dom"/>
</dbReference>
<dbReference type="KEGG" id="rci:RRC341"/>
<dbReference type="AlphaFoldDB" id="Q0W0N2"/>
<dbReference type="InterPro" id="IPR036568">
    <property type="entry name" value="GGCT-like_sf"/>
</dbReference>
<organism evidence="4 5">
    <name type="scientific">Methanocella arvoryzae (strain DSM 22066 / NBRC 105507 / MRE50)</name>
    <dbReference type="NCBI Taxonomy" id="351160"/>
    <lineage>
        <taxon>Archaea</taxon>
        <taxon>Methanobacteriati</taxon>
        <taxon>Methanobacteriota</taxon>
        <taxon>Stenosarchaea group</taxon>
        <taxon>Methanomicrobia</taxon>
        <taxon>Methanocellales</taxon>
        <taxon>Methanocellaceae</taxon>
        <taxon>Methanocella</taxon>
    </lineage>
</organism>
<protein>
    <recommendedName>
        <fullName evidence="2">Putative gamma-glutamylcyclotransferase</fullName>
    </recommendedName>
</protein>
<dbReference type="InterPro" id="IPR013024">
    <property type="entry name" value="GGCT-like"/>
</dbReference>
<dbReference type="eggNOG" id="arCOG05099">
    <property type="taxonomic scope" value="Archaea"/>
</dbReference>
<dbReference type="Pfam" id="PF06094">
    <property type="entry name" value="GGACT"/>
    <property type="match status" value="1"/>
</dbReference>
<dbReference type="PANTHER" id="PTHR31544:SF2">
    <property type="entry name" value="AIG2-LIKE PROTEIN D"/>
    <property type="match status" value="1"/>
</dbReference>
<proteinExistence type="predicted"/>
<dbReference type="STRING" id="351160.RRC341"/>
<evidence type="ECO:0000259" key="3">
    <source>
        <dbReference type="Pfam" id="PF06094"/>
    </source>
</evidence>
<dbReference type="InterPro" id="IPR045038">
    <property type="entry name" value="AIG2-like"/>
</dbReference>
<dbReference type="GO" id="GO:0016740">
    <property type="term" value="F:transferase activity"/>
    <property type="evidence" value="ECO:0007669"/>
    <property type="project" value="UniProtKB-KW"/>
</dbReference>
<evidence type="ECO:0000256" key="1">
    <source>
        <dbReference type="ARBA" id="ARBA00022679"/>
    </source>
</evidence>
<evidence type="ECO:0000313" key="4">
    <source>
        <dbReference type="EMBL" id="CAJ38061.1"/>
    </source>
</evidence>
<keyword evidence="5" id="KW-1185">Reference proteome</keyword>
<dbReference type="Proteomes" id="UP000000663">
    <property type="component" value="Chromosome"/>
</dbReference>
<dbReference type="EMBL" id="AM114193">
    <property type="protein sequence ID" value="CAJ38061.1"/>
    <property type="molecule type" value="Genomic_DNA"/>
</dbReference>